<dbReference type="Pfam" id="PF02518">
    <property type="entry name" value="HATPase_c"/>
    <property type="match status" value="1"/>
</dbReference>
<dbReference type="SMART" id="SM00387">
    <property type="entry name" value="HATPase_c"/>
    <property type="match status" value="1"/>
</dbReference>
<evidence type="ECO:0000256" key="7">
    <source>
        <dbReference type="SAM" id="Phobius"/>
    </source>
</evidence>
<organism evidence="9 10">
    <name type="scientific">Luteolibacter soli</name>
    <dbReference type="NCBI Taxonomy" id="3135280"/>
    <lineage>
        <taxon>Bacteria</taxon>
        <taxon>Pseudomonadati</taxon>
        <taxon>Verrucomicrobiota</taxon>
        <taxon>Verrucomicrobiia</taxon>
        <taxon>Verrucomicrobiales</taxon>
        <taxon>Verrucomicrobiaceae</taxon>
        <taxon>Luteolibacter</taxon>
    </lineage>
</organism>
<evidence type="ECO:0000313" key="9">
    <source>
        <dbReference type="EMBL" id="MEK7949426.1"/>
    </source>
</evidence>
<keyword evidence="5 9" id="KW-0418">Kinase</keyword>
<keyword evidence="7" id="KW-0472">Membrane</keyword>
<reference evidence="9 10" key="1">
    <citation type="submission" date="2024-04" db="EMBL/GenBank/DDBJ databases">
        <title>Luteolibacter sp. isolated from soil.</title>
        <authorList>
            <person name="An J."/>
        </authorList>
    </citation>
    <scope>NUCLEOTIDE SEQUENCE [LARGE SCALE GENOMIC DNA]</scope>
    <source>
        <strain evidence="9 10">Y139</strain>
    </source>
</reference>
<evidence type="ECO:0000256" key="5">
    <source>
        <dbReference type="ARBA" id="ARBA00022777"/>
    </source>
</evidence>
<evidence type="ECO:0000256" key="2">
    <source>
        <dbReference type="ARBA" id="ARBA00012438"/>
    </source>
</evidence>
<dbReference type="InterPro" id="IPR050736">
    <property type="entry name" value="Sensor_HK_Regulatory"/>
</dbReference>
<keyword evidence="6" id="KW-0902">Two-component regulatory system</keyword>
<evidence type="ECO:0000256" key="4">
    <source>
        <dbReference type="ARBA" id="ARBA00022679"/>
    </source>
</evidence>
<dbReference type="Gene3D" id="3.30.565.10">
    <property type="entry name" value="Histidine kinase-like ATPase, C-terminal domain"/>
    <property type="match status" value="1"/>
</dbReference>
<dbReference type="InterPro" id="IPR003594">
    <property type="entry name" value="HATPase_dom"/>
</dbReference>
<comment type="catalytic activity">
    <reaction evidence="1">
        <text>ATP + protein L-histidine = ADP + protein N-phospho-L-histidine.</text>
        <dbReference type="EC" id="2.7.13.3"/>
    </reaction>
</comment>
<evidence type="ECO:0000313" key="10">
    <source>
        <dbReference type="Proteomes" id="UP001371305"/>
    </source>
</evidence>
<comment type="caution">
    <text evidence="9">The sequence shown here is derived from an EMBL/GenBank/DDBJ whole genome shotgun (WGS) entry which is preliminary data.</text>
</comment>
<evidence type="ECO:0000256" key="6">
    <source>
        <dbReference type="ARBA" id="ARBA00023012"/>
    </source>
</evidence>
<protein>
    <recommendedName>
        <fullName evidence="2">histidine kinase</fullName>
        <ecNumber evidence="2">2.7.13.3</ecNumber>
    </recommendedName>
</protein>
<name>A0ABU9AQG3_9BACT</name>
<feature type="transmembrane region" description="Helical" evidence="7">
    <location>
        <begin position="280"/>
        <end position="300"/>
    </location>
</feature>
<evidence type="ECO:0000256" key="1">
    <source>
        <dbReference type="ARBA" id="ARBA00000085"/>
    </source>
</evidence>
<evidence type="ECO:0000259" key="8">
    <source>
        <dbReference type="PROSITE" id="PS50109"/>
    </source>
</evidence>
<dbReference type="SUPFAM" id="SSF55874">
    <property type="entry name" value="ATPase domain of HSP90 chaperone/DNA topoisomerase II/histidine kinase"/>
    <property type="match status" value="1"/>
</dbReference>
<dbReference type="EMBL" id="JBBUKT010000001">
    <property type="protein sequence ID" value="MEK7949426.1"/>
    <property type="molecule type" value="Genomic_DNA"/>
</dbReference>
<dbReference type="InterPro" id="IPR036890">
    <property type="entry name" value="HATPase_C_sf"/>
</dbReference>
<dbReference type="PANTHER" id="PTHR43711">
    <property type="entry name" value="TWO-COMPONENT HISTIDINE KINASE"/>
    <property type="match status" value="1"/>
</dbReference>
<feature type="domain" description="Histidine kinase" evidence="8">
    <location>
        <begin position="320"/>
        <end position="537"/>
    </location>
</feature>
<dbReference type="EC" id="2.7.13.3" evidence="2"/>
<dbReference type="InterPro" id="IPR005467">
    <property type="entry name" value="His_kinase_dom"/>
</dbReference>
<keyword evidence="4" id="KW-0808">Transferase</keyword>
<dbReference type="InterPro" id="IPR003661">
    <property type="entry name" value="HisK_dim/P_dom"/>
</dbReference>
<dbReference type="Pfam" id="PF00512">
    <property type="entry name" value="HisKA"/>
    <property type="match status" value="1"/>
</dbReference>
<dbReference type="InterPro" id="IPR004358">
    <property type="entry name" value="Sig_transdc_His_kin-like_C"/>
</dbReference>
<evidence type="ECO:0000256" key="3">
    <source>
        <dbReference type="ARBA" id="ARBA00022553"/>
    </source>
</evidence>
<dbReference type="SUPFAM" id="SSF47384">
    <property type="entry name" value="Homodimeric domain of signal transducing histidine kinase"/>
    <property type="match status" value="1"/>
</dbReference>
<sequence>MSRRSSRSWSLHWLTLAVVLPLVVLIALAVAGLNAQAKAAWAAKQEEADRAAKVAADLWAREFERIEVRFPRFPDPPMPGSASPLDAVLEGKDLQALDALSKSPVAGISPAGLPRRAVAALRLLELDSERLSRDPDEGRRIAWLLTKECPSVLTQKALENWFSPGDSPEVEHWRDYAKAASLLETNPAGGWMLEDGDLLWIGPAEDHIAFISCPEADLVFRLIRSSMPPGFNVIPSVGRRGAGSTRPFATAVVPFGSGLKAEVYPTDLGALSDGIIRQQVWSICLLALASGVCLFGLFFFHRTLRRERQLSEMKSQFVASVSHELRAPVASIRLMADALEAEKVAPETAKEFHRLIAREGARLSTLVGNVLDHARIEQGRKVWRMEPCDLTSLVADTVRVMEPLAQERGITLKQELSPAEATADADAIQQALVNLLDNAIKFSPKGSLVVIALASDDERRRWKLSVRDEGAGIPKEEQSRIFERFYRPGDELRRETQGTGIGLSLVKSIVEAHHGSVAVESDPGKGSAFTLTFPLSA</sequence>
<dbReference type="PANTHER" id="PTHR43711:SF1">
    <property type="entry name" value="HISTIDINE KINASE 1"/>
    <property type="match status" value="1"/>
</dbReference>
<gene>
    <name evidence="9" type="ORF">WKV53_02905</name>
</gene>
<accession>A0ABU9AQG3</accession>
<dbReference type="PRINTS" id="PR00344">
    <property type="entry name" value="BCTRLSENSOR"/>
</dbReference>
<dbReference type="CDD" id="cd00082">
    <property type="entry name" value="HisKA"/>
    <property type="match status" value="1"/>
</dbReference>
<dbReference type="Proteomes" id="UP001371305">
    <property type="component" value="Unassembled WGS sequence"/>
</dbReference>
<proteinExistence type="predicted"/>
<dbReference type="SMART" id="SM00388">
    <property type="entry name" value="HisKA"/>
    <property type="match status" value="1"/>
</dbReference>
<keyword evidence="7" id="KW-1133">Transmembrane helix</keyword>
<dbReference type="GO" id="GO:0016301">
    <property type="term" value="F:kinase activity"/>
    <property type="evidence" value="ECO:0007669"/>
    <property type="project" value="UniProtKB-KW"/>
</dbReference>
<dbReference type="RefSeq" id="WP_341402843.1">
    <property type="nucleotide sequence ID" value="NZ_JBBUKT010000001.1"/>
</dbReference>
<dbReference type="CDD" id="cd00075">
    <property type="entry name" value="HATPase"/>
    <property type="match status" value="1"/>
</dbReference>
<dbReference type="InterPro" id="IPR036097">
    <property type="entry name" value="HisK_dim/P_sf"/>
</dbReference>
<dbReference type="Gene3D" id="1.10.287.130">
    <property type="match status" value="1"/>
</dbReference>
<keyword evidence="10" id="KW-1185">Reference proteome</keyword>
<dbReference type="PROSITE" id="PS50109">
    <property type="entry name" value="HIS_KIN"/>
    <property type="match status" value="1"/>
</dbReference>
<keyword evidence="7" id="KW-0812">Transmembrane</keyword>
<keyword evidence="3" id="KW-0597">Phosphoprotein</keyword>